<gene>
    <name evidence="7" type="primary">nadE</name>
    <name evidence="11" type="ORF">IQ227_16185</name>
</gene>
<reference evidence="11 12" key="1">
    <citation type="submission" date="2020-10" db="EMBL/GenBank/DDBJ databases">
        <authorList>
            <person name="Castelo-Branco R."/>
            <person name="Eusebio N."/>
            <person name="Adriana R."/>
            <person name="Vieira A."/>
            <person name="Brugerolle De Fraissinette N."/>
            <person name="Rezende De Castro R."/>
            <person name="Schneider M.P."/>
            <person name="Vasconcelos V."/>
            <person name="Leao P.N."/>
        </authorList>
    </citation>
    <scope>NUCLEOTIDE SEQUENCE [LARGE SCALE GENOMIC DNA]</scope>
    <source>
        <strain evidence="11 12">LEGE 00250</strain>
    </source>
</reference>
<comment type="function">
    <text evidence="7">Catalyzes the ATP-dependent amidation of deamido-NAD to form NAD. Uses L-glutamine as a nitrogen source.</text>
</comment>
<evidence type="ECO:0000256" key="8">
    <source>
        <dbReference type="PIRNR" id="PIRNR006630"/>
    </source>
</evidence>
<comment type="catalytic activity">
    <reaction evidence="7 8">
        <text>deamido-NAD(+) + L-glutamine + ATP + H2O = L-glutamate + AMP + diphosphate + NAD(+) + H(+)</text>
        <dbReference type="Rhea" id="RHEA:24384"/>
        <dbReference type="ChEBI" id="CHEBI:15377"/>
        <dbReference type="ChEBI" id="CHEBI:15378"/>
        <dbReference type="ChEBI" id="CHEBI:29985"/>
        <dbReference type="ChEBI" id="CHEBI:30616"/>
        <dbReference type="ChEBI" id="CHEBI:33019"/>
        <dbReference type="ChEBI" id="CHEBI:57540"/>
        <dbReference type="ChEBI" id="CHEBI:58359"/>
        <dbReference type="ChEBI" id="CHEBI:58437"/>
        <dbReference type="ChEBI" id="CHEBI:456215"/>
        <dbReference type="EC" id="6.3.5.1"/>
    </reaction>
</comment>
<comment type="caution">
    <text evidence="7">Lacks conserved residue(s) required for the propagation of feature annotation.</text>
</comment>
<evidence type="ECO:0000256" key="5">
    <source>
        <dbReference type="ARBA" id="ARBA00022840"/>
    </source>
</evidence>
<dbReference type="EC" id="6.3.5.1" evidence="7 8"/>
<evidence type="ECO:0000256" key="9">
    <source>
        <dbReference type="RuleBase" id="RU003811"/>
    </source>
</evidence>
<keyword evidence="5 7" id="KW-0067">ATP-binding</keyword>
<comment type="pathway">
    <text evidence="1 7 8">Cofactor biosynthesis; NAD(+) biosynthesis; NAD(+) from deamido-NAD(+) (L-Gln route): step 1/1.</text>
</comment>
<evidence type="ECO:0000256" key="1">
    <source>
        <dbReference type="ARBA" id="ARBA00005188"/>
    </source>
</evidence>
<dbReference type="PROSITE" id="PS50263">
    <property type="entry name" value="CN_HYDROLASE"/>
    <property type="match status" value="1"/>
</dbReference>
<dbReference type="EMBL" id="JADEWB010000100">
    <property type="protein sequence ID" value="MBE9237525.1"/>
    <property type="molecule type" value="Genomic_DNA"/>
</dbReference>
<evidence type="ECO:0000256" key="3">
    <source>
        <dbReference type="ARBA" id="ARBA00022598"/>
    </source>
</evidence>
<dbReference type="Gene3D" id="3.60.110.10">
    <property type="entry name" value="Carbon-nitrogen hydrolase"/>
    <property type="match status" value="1"/>
</dbReference>
<evidence type="ECO:0000313" key="12">
    <source>
        <dbReference type="Proteomes" id="UP000606776"/>
    </source>
</evidence>
<dbReference type="InterPro" id="IPR014445">
    <property type="entry name" value="Gln-dep_NAD_synthase"/>
</dbReference>
<protein>
    <recommendedName>
        <fullName evidence="7 8">Glutamine-dependent NAD(+) synthetase</fullName>
        <ecNumber evidence="7 8">6.3.5.1</ecNumber>
    </recommendedName>
    <alternativeName>
        <fullName evidence="7 8">NAD(+) synthase [glutamine-hydrolyzing]</fullName>
    </alternativeName>
</protein>
<dbReference type="Pfam" id="PF00795">
    <property type="entry name" value="CN_hydrolase"/>
    <property type="match status" value="1"/>
</dbReference>
<dbReference type="PANTHER" id="PTHR23090">
    <property type="entry name" value="NH 3 /GLUTAMINE-DEPENDENT NAD + SYNTHETASE"/>
    <property type="match status" value="1"/>
</dbReference>
<dbReference type="Proteomes" id="UP000606776">
    <property type="component" value="Unassembled WGS sequence"/>
</dbReference>
<dbReference type="CDD" id="cd07570">
    <property type="entry name" value="GAT_Gln-NAD-synth"/>
    <property type="match status" value="1"/>
</dbReference>
<comment type="similarity">
    <text evidence="2 7 8">In the C-terminal section; belongs to the NAD synthetase family.</text>
</comment>
<feature type="binding site" evidence="7">
    <location>
        <position position="410"/>
    </location>
    <ligand>
        <name>ATP</name>
        <dbReference type="ChEBI" id="CHEBI:30616"/>
    </ligand>
</feature>
<dbReference type="SUPFAM" id="SSF56317">
    <property type="entry name" value="Carbon-nitrogen hydrolase"/>
    <property type="match status" value="1"/>
</dbReference>
<feature type="binding site" evidence="7">
    <location>
        <position position="415"/>
    </location>
    <ligand>
        <name>deamido-NAD(+)</name>
        <dbReference type="ChEBI" id="CHEBI:58437"/>
        <note>ligand shared between two neighboring subunits</note>
    </ligand>
</feature>
<evidence type="ECO:0000256" key="7">
    <source>
        <dbReference type="HAMAP-Rule" id="MF_02090"/>
    </source>
</evidence>
<dbReference type="InterPro" id="IPR036526">
    <property type="entry name" value="C-N_Hydrolase_sf"/>
</dbReference>
<sequence length="558" mass="61509">MKIAIAQLNPIIGDLTGNTQKILEVAQQAAANNVRLLLTPELSLCGYPPKDLLLNPSFVKSMDITLKKLAQDLPANLAVLVGTVVKNKDAHITGGKTLFNSIALLEAGKIKQYFHKRLLPTYDVFDENRYFEPGLQANYFALDDINIGVTICEDLWNDEEFWGKRHYAVNPIADLSILGVDLIVNLSASPYTVGKQNLREAMLKHSAANFQQSIIYTNQVGGNDDLIFDGRSFAVNNQGEIICRAKGFETDFLTIEFDEQMRDLQLDSISPVYESEDQEIWQALVLGVRDYVKKCRFSQIVLGLSGGIDSALVAAIATTALGKENVLGVLMPSPYSSEHSVSDALKLGENLGIKTQILPIGELMQSFDHTLADLFTGTEFGIAEENIQSRIRGTLLMGISNKFGHLLLSTGNKSEMAVGYCTLYGDMNGGLAVIADVPKTRVYSICNWLNTHHQKEIIPQHIITKAPSAELKPGQVDQDSLPAYDILDDILERLINKHQSAEEIVNAGHDQVTVNRVLKLVSIAEFKRRQAAPGLKITDRAFGTGWRMPIASKVIGDW</sequence>
<evidence type="ECO:0000256" key="6">
    <source>
        <dbReference type="ARBA" id="ARBA00023027"/>
    </source>
</evidence>
<dbReference type="CDD" id="cd00553">
    <property type="entry name" value="NAD_synthase"/>
    <property type="match status" value="1"/>
</dbReference>
<dbReference type="GO" id="GO:0003952">
    <property type="term" value="F:NAD+ synthase (glutamine-hydrolyzing) activity"/>
    <property type="evidence" value="ECO:0007669"/>
    <property type="project" value="UniProtKB-EC"/>
</dbReference>
<keyword evidence="12" id="KW-1185">Reference proteome</keyword>
<dbReference type="InterPro" id="IPR003694">
    <property type="entry name" value="NAD_synthase"/>
</dbReference>
<dbReference type="GO" id="GO:0005524">
    <property type="term" value="F:ATP binding"/>
    <property type="evidence" value="ECO:0007669"/>
    <property type="project" value="UniProtKB-KW"/>
</dbReference>
<dbReference type="PIRSF" id="PIRSF006630">
    <property type="entry name" value="NADS_GAT"/>
    <property type="match status" value="1"/>
</dbReference>
<keyword evidence="3 7" id="KW-0436">Ligase</keyword>
<feature type="binding site" evidence="7">
    <location>
        <position position="189"/>
    </location>
    <ligand>
        <name>L-glutamine</name>
        <dbReference type="ChEBI" id="CHEBI:58359"/>
    </ligand>
</feature>
<evidence type="ECO:0000256" key="2">
    <source>
        <dbReference type="ARBA" id="ARBA00007145"/>
    </source>
</evidence>
<accession>A0ABR9VJG0</accession>
<feature type="binding site" evidence="7">
    <location>
        <position position="195"/>
    </location>
    <ligand>
        <name>L-glutamine</name>
        <dbReference type="ChEBI" id="CHEBI:58359"/>
    </ligand>
</feature>
<feature type="binding site" evidence="7">
    <location>
        <position position="527"/>
    </location>
    <ligand>
        <name>deamido-NAD(+)</name>
        <dbReference type="ChEBI" id="CHEBI:58437"/>
        <note>ligand shared between two neighboring subunits</note>
    </ligand>
</feature>
<comment type="caution">
    <text evidence="11">The sequence shown here is derived from an EMBL/GenBank/DDBJ whole genome shotgun (WGS) entry which is preliminary data.</text>
</comment>
<keyword evidence="4 7" id="KW-0547">Nucleotide-binding</keyword>
<evidence type="ECO:0000256" key="4">
    <source>
        <dbReference type="ARBA" id="ARBA00022741"/>
    </source>
</evidence>
<feature type="active site" description="Proton acceptor; for glutaminase activity" evidence="7">
    <location>
        <position position="41"/>
    </location>
</feature>
<dbReference type="InterPro" id="IPR014729">
    <property type="entry name" value="Rossmann-like_a/b/a_fold"/>
</dbReference>
<dbReference type="NCBIfam" id="TIGR00552">
    <property type="entry name" value="nadE"/>
    <property type="match status" value="1"/>
</dbReference>
<keyword evidence="6 7" id="KW-0520">NAD</keyword>
<feature type="binding site" evidence="7">
    <location>
        <begin position="303"/>
        <end position="310"/>
    </location>
    <ligand>
        <name>ATP</name>
        <dbReference type="ChEBI" id="CHEBI:30616"/>
    </ligand>
</feature>
<dbReference type="HAMAP" id="MF_02090">
    <property type="entry name" value="NadE_glutamine_dep"/>
    <property type="match status" value="1"/>
</dbReference>
<proteinExistence type="inferred from homology"/>
<feature type="active site" description="For glutaminase activity" evidence="7">
    <location>
        <position position="116"/>
    </location>
</feature>
<dbReference type="InterPro" id="IPR003010">
    <property type="entry name" value="C-N_Hydrolase"/>
</dbReference>
<dbReference type="RefSeq" id="WP_193943345.1">
    <property type="nucleotide sequence ID" value="NZ_JADEWB010000100.1"/>
</dbReference>
<dbReference type="PANTHER" id="PTHR23090:SF9">
    <property type="entry name" value="GLUTAMINE-DEPENDENT NAD(+) SYNTHETASE"/>
    <property type="match status" value="1"/>
</dbReference>
<feature type="domain" description="CN hydrolase" evidence="10">
    <location>
        <begin position="1"/>
        <end position="259"/>
    </location>
</feature>
<dbReference type="NCBIfam" id="NF010588">
    <property type="entry name" value="PRK13981.1"/>
    <property type="match status" value="1"/>
</dbReference>
<feature type="active site" description="Nucleophile; for glutaminase activity" evidence="7">
    <location>
        <position position="152"/>
    </location>
</feature>
<name>A0ABR9VJG0_9CYAN</name>
<dbReference type="InterPro" id="IPR022310">
    <property type="entry name" value="NAD/GMP_synthase"/>
</dbReference>
<comment type="similarity">
    <text evidence="9">Belongs to the NAD synthetase family.</text>
</comment>
<organism evidence="11 12">
    <name type="scientific">Sphaerospermopsis aphanizomenoides LEGE 00250</name>
    <dbReference type="NCBI Taxonomy" id="2777972"/>
    <lineage>
        <taxon>Bacteria</taxon>
        <taxon>Bacillati</taxon>
        <taxon>Cyanobacteriota</taxon>
        <taxon>Cyanophyceae</taxon>
        <taxon>Nostocales</taxon>
        <taxon>Aphanizomenonaceae</taxon>
        <taxon>Sphaerospermopsis</taxon>
        <taxon>Sphaerospermopsis aphanizomenoides</taxon>
    </lineage>
</organism>
<evidence type="ECO:0000313" key="11">
    <source>
        <dbReference type="EMBL" id="MBE9237525.1"/>
    </source>
</evidence>
<dbReference type="Pfam" id="PF02540">
    <property type="entry name" value="NAD_synthase"/>
    <property type="match status" value="1"/>
</dbReference>
<dbReference type="SUPFAM" id="SSF52402">
    <property type="entry name" value="Adenine nucleotide alpha hydrolases-like"/>
    <property type="match status" value="1"/>
</dbReference>
<feature type="binding site" evidence="7">
    <location>
        <position position="386"/>
    </location>
    <ligand>
        <name>deamido-NAD(+)</name>
        <dbReference type="ChEBI" id="CHEBI:58437"/>
        <note>ligand shared between two neighboring subunits</note>
    </ligand>
</feature>
<feature type="binding site" evidence="7">
    <location>
        <position position="122"/>
    </location>
    <ligand>
        <name>L-glutamine</name>
        <dbReference type="ChEBI" id="CHEBI:58359"/>
    </ligand>
</feature>
<dbReference type="Gene3D" id="3.40.50.620">
    <property type="entry name" value="HUPs"/>
    <property type="match status" value="1"/>
</dbReference>
<evidence type="ECO:0000259" key="10">
    <source>
        <dbReference type="PROSITE" id="PS50263"/>
    </source>
</evidence>